<dbReference type="VEuPathDB" id="VectorBase:PPAI003146"/>
<dbReference type="EMBL" id="AJVK01026101">
    <property type="status" value="NOT_ANNOTATED_CDS"/>
    <property type="molecule type" value="Genomic_DNA"/>
</dbReference>
<dbReference type="PANTHER" id="PTHR21398:SF22">
    <property type="entry name" value="IP12060P-RELATED"/>
    <property type="match status" value="1"/>
</dbReference>
<name>A0A1B0D6N7_PHLPP</name>
<dbReference type="Proteomes" id="UP000092462">
    <property type="component" value="Unassembled WGS sequence"/>
</dbReference>
<evidence type="ECO:0000313" key="2">
    <source>
        <dbReference type="Proteomes" id="UP000092462"/>
    </source>
</evidence>
<protein>
    <submittedName>
        <fullName evidence="1">Uncharacterized protein</fullName>
    </submittedName>
</protein>
<dbReference type="Pfam" id="PF07841">
    <property type="entry name" value="DM4_12"/>
    <property type="match status" value="2"/>
</dbReference>
<evidence type="ECO:0000313" key="1">
    <source>
        <dbReference type="EnsemblMetazoa" id="PPAI003146-PA"/>
    </source>
</evidence>
<dbReference type="AlphaFoldDB" id="A0A1B0D6N7"/>
<dbReference type="PANTHER" id="PTHR21398">
    <property type="entry name" value="AGAP007094-PA"/>
    <property type="match status" value="1"/>
</dbReference>
<organism evidence="1 2">
    <name type="scientific">Phlebotomus papatasi</name>
    <name type="common">Sandfly</name>
    <dbReference type="NCBI Taxonomy" id="29031"/>
    <lineage>
        <taxon>Eukaryota</taxon>
        <taxon>Metazoa</taxon>
        <taxon>Ecdysozoa</taxon>
        <taxon>Arthropoda</taxon>
        <taxon>Hexapoda</taxon>
        <taxon>Insecta</taxon>
        <taxon>Pterygota</taxon>
        <taxon>Neoptera</taxon>
        <taxon>Endopterygota</taxon>
        <taxon>Diptera</taxon>
        <taxon>Nematocera</taxon>
        <taxon>Psychodoidea</taxon>
        <taxon>Psychodidae</taxon>
        <taxon>Phlebotomus</taxon>
        <taxon>Phlebotomus</taxon>
    </lineage>
</organism>
<dbReference type="InterPro" id="IPR006631">
    <property type="entry name" value="DM4_12"/>
</dbReference>
<dbReference type="SMART" id="SM00718">
    <property type="entry name" value="DM4_12"/>
    <property type="match status" value="2"/>
</dbReference>
<proteinExistence type="predicted"/>
<accession>A0A1B0D6N7</accession>
<dbReference type="EnsemblMetazoa" id="PPAI003146-RA">
    <property type="protein sequence ID" value="PPAI003146-PA"/>
    <property type="gene ID" value="PPAI003146"/>
</dbReference>
<keyword evidence="2" id="KW-1185">Reference proteome</keyword>
<dbReference type="VEuPathDB" id="VectorBase:PPAPM1_005343"/>
<reference evidence="1" key="1">
    <citation type="submission" date="2022-08" db="UniProtKB">
        <authorList>
            <consortium name="EnsemblMetazoa"/>
        </authorList>
    </citation>
    <scope>IDENTIFICATION</scope>
    <source>
        <strain evidence="1">Israel</strain>
    </source>
</reference>
<sequence length="266" mass="29742">MKCLGILFLISLAVLSDLVIPSKLNREERALVFPQGSVVTFIIAIAIPVDLVQRHVFNSFNFAANYAVPRNATDYTTIPARFPNDYSRRSERSIINRKWFYRMTSNYLRNSGFNGTSCLLRTICEASETPLNQENGLHGEILQIILSPSSSIDEGLPRAFYEAEEQGKLANCGVYSKFCPESLYGHPGKPCLLRAICDEAADPINEDNGVLGDVIHIILTPSTSVREDLNPEYYKAEELGHSGDCSKYKKYCHQSLIDLISKVVQL</sequence>